<dbReference type="InterPro" id="IPR000515">
    <property type="entry name" value="MetI-like"/>
</dbReference>
<feature type="transmembrane region" description="Helical" evidence="7">
    <location>
        <begin position="96"/>
        <end position="120"/>
    </location>
</feature>
<feature type="transmembrane region" description="Helical" evidence="7">
    <location>
        <begin position="174"/>
        <end position="193"/>
    </location>
</feature>
<evidence type="ECO:0000256" key="4">
    <source>
        <dbReference type="ARBA" id="ARBA00022692"/>
    </source>
</evidence>
<dbReference type="Pfam" id="PF00528">
    <property type="entry name" value="BPD_transp_1"/>
    <property type="match status" value="1"/>
</dbReference>
<dbReference type="Pfam" id="PF19300">
    <property type="entry name" value="BPD_transp_1_N"/>
    <property type="match status" value="1"/>
</dbReference>
<comment type="subcellular location">
    <subcellularLocation>
        <location evidence="1 7">Cell membrane</location>
        <topology evidence="1 7">Multi-pass membrane protein</topology>
    </subcellularLocation>
</comment>
<comment type="caution">
    <text evidence="9">The sequence shown here is derived from an EMBL/GenBank/DDBJ whole genome shotgun (WGS) entry which is preliminary data.</text>
</comment>
<dbReference type="Gene3D" id="1.10.3720.10">
    <property type="entry name" value="MetI-like"/>
    <property type="match status" value="1"/>
</dbReference>
<sequence length="314" mass="34156">MIARRVGMGVVTLFFVSILTFVSVEILPGDLAQATLGQSATPEALAEFRKEVGLDQPAFARYMSWVDGMLHGDLGRSLSNGKEISSLIQGRLKNTLFLGIYAASIAVPLSLIFGIFAALYRDSASDKIINATALTAISLPEFFVSYILVVIFSGLGWFPALASIHPDMNLSERLYVSFLPALTLTFAVTAHMLRMTRAAIVNILSYPYIEMAQLKGVRPWRIIVRHAVPNAISPIVNVVALNLAYLLTGVVVVEVVFGYPGLGQLMVDAVTRRDVTVVQSVTIIFASAYVLLNLAADIISTISNPRIFHARRNA</sequence>
<evidence type="ECO:0000313" key="10">
    <source>
        <dbReference type="Proteomes" id="UP001548832"/>
    </source>
</evidence>
<organism evidence="9 10">
    <name type="scientific">Mesorhizobium shangrilense</name>
    <dbReference type="NCBI Taxonomy" id="460060"/>
    <lineage>
        <taxon>Bacteria</taxon>
        <taxon>Pseudomonadati</taxon>
        <taxon>Pseudomonadota</taxon>
        <taxon>Alphaproteobacteria</taxon>
        <taxon>Hyphomicrobiales</taxon>
        <taxon>Phyllobacteriaceae</taxon>
        <taxon>Mesorhizobium</taxon>
    </lineage>
</organism>
<evidence type="ECO:0000259" key="8">
    <source>
        <dbReference type="PROSITE" id="PS50928"/>
    </source>
</evidence>
<evidence type="ECO:0000256" key="1">
    <source>
        <dbReference type="ARBA" id="ARBA00004651"/>
    </source>
</evidence>
<accession>A0ABV2DSM6</accession>
<keyword evidence="2 7" id="KW-0813">Transport</keyword>
<dbReference type="Proteomes" id="UP001548832">
    <property type="component" value="Unassembled WGS sequence"/>
</dbReference>
<proteinExistence type="inferred from homology"/>
<dbReference type="InterPro" id="IPR035906">
    <property type="entry name" value="MetI-like_sf"/>
</dbReference>
<evidence type="ECO:0000256" key="6">
    <source>
        <dbReference type="ARBA" id="ARBA00023136"/>
    </source>
</evidence>
<dbReference type="PANTHER" id="PTHR43163">
    <property type="entry name" value="DIPEPTIDE TRANSPORT SYSTEM PERMEASE PROTEIN DPPB-RELATED"/>
    <property type="match status" value="1"/>
</dbReference>
<keyword evidence="4 7" id="KW-0812">Transmembrane</keyword>
<dbReference type="PANTHER" id="PTHR43163:SF6">
    <property type="entry name" value="DIPEPTIDE TRANSPORT SYSTEM PERMEASE PROTEIN DPPB-RELATED"/>
    <property type="match status" value="1"/>
</dbReference>
<feature type="transmembrane region" description="Helical" evidence="7">
    <location>
        <begin position="235"/>
        <end position="257"/>
    </location>
</feature>
<evidence type="ECO:0000256" key="3">
    <source>
        <dbReference type="ARBA" id="ARBA00022475"/>
    </source>
</evidence>
<evidence type="ECO:0000256" key="7">
    <source>
        <dbReference type="RuleBase" id="RU363032"/>
    </source>
</evidence>
<comment type="similarity">
    <text evidence="7">Belongs to the binding-protein-dependent transport system permease family.</text>
</comment>
<dbReference type="SUPFAM" id="SSF161098">
    <property type="entry name" value="MetI-like"/>
    <property type="match status" value="1"/>
</dbReference>
<feature type="domain" description="ABC transmembrane type-1" evidence="8">
    <location>
        <begin position="92"/>
        <end position="296"/>
    </location>
</feature>
<dbReference type="InterPro" id="IPR045621">
    <property type="entry name" value="BPD_transp_1_N"/>
</dbReference>
<evidence type="ECO:0000256" key="2">
    <source>
        <dbReference type="ARBA" id="ARBA00022448"/>
    </source>
</evidence>
<dbReference type="CDD" id="cd06261">
    <property type="entry name" value="TM_PBP2"/>
    <property type="match status" value="1"/>
</dbReference>
<name>A0ABV2DSM6_9HYPH</name>
<evidence type="ECO:0000256" key="5">
    <source>
        <dbReference type="ARBA" id="ARBA00022989"/>
    </source>
</evidence>
<protein>
    <submittedName>
        <fullName evidence="9">ABC transporter permease</fullName>
    </submittedName>
</protein>
<keyword evidence="10" id="KW-1185">Reference proteome</keyword>
<keyword evidence="3" id="KW-1003">Cell membrane</keyword>
<dbReference type="EMBL" id="JBEWSZ010000014">
    <property type="protein sequence ID" value="MET2832849.1"/>
    <property type="molecule type" value="Genomic_DNA"/>
</dbReference>
<reference evidence="9 10" key="1">
    <citation type="submission" date="2024-06" db="EMBL/GenBank/DDBJ databases">
        <authorList>
            <person name="Kim D.-U."/>
        </authorList>
    </citation>
    <scope>NUCLEOTIDE SEQUENCE [LARGE SCALE GENOMIC DNA]</scope>
    <source>
        <strain evidence="9 10">KACC15460</strain>
    </source>
</reference>
<dbReference type="PROSITE" id="PS50928">
    <property type="entry name" value="ABC_TM1"/>
    <property type="match status" value="1"/>
</dbReference>
<dbReference type="RefSeq" id="WP_354465092.1">
    <property type="nucleotide sequence ID" value="NZ_JBEWSZ010000014.1"/>
</dbReference>
<keyword evidence="5 7" id="KW-1133">Transmembrane helix</keyword>
<evidence type="ECO:0000313" key="9">
    <source>
        <dbReference type="EMBL" id="MET2832849.1"/>
    </source>
</evidence>
<feature type="transmembrane region" description="Helical" evidence="7">
    <location>
        <begin position="277"/>
        <end position="296"/>
    </location>
</feature>
<gene>
    <name evidence="9" type="ORF">ABVQ20_38670</name>
</gene>
<keyword evidence="6 7" id="KW-0472">Membrane</keyword>
<feature type="transmembrane region" description="Helical" evidence="7">
    <location>
        <begin position="141"/>
        <end position="162"/>
    </location>
</feature>